<comment type="similarity">
    <text evidence="1">Belongs to the peptidase C1 family.</text>
</comment>
<dbReference type="Gene3D" id="1.10.2000.10">
    <property type="entry name" value="Frizzled cysteine-rich domain"/>
    <property type="match status" value="2"/>
</dbReference>
<evidence type="ECO:0000256" key="2">
    <source>
        <dbReference type="ARBA" id="ARBA00023157"/>
    </source>
</evidence>
<dbReference type="Proteomes" id="UP001141327">
    <property type="component" value="Unassembled WGS sequence"/>
</dbReference>
<dbReference type="SMART" id="SM00645">
    <property type="entry name" value="Pept_C1"/>
    <property type="match status" value="1"/>
</dbReference>
<evidence type="ECO:0000256" key="4">
    <source>
        <dbReference type="SAM" id="Phobius"/>
    </source>
</evidence>
<feature type="domain" description="FZ" evidence="5">
    <location>
        <begin position="340"/>
        <end position="477"/>
    </location>
</feature>
<keyword evidence="2" id="KW-1015">Disulfide bond</keyword>
<name>A0ABQ8UUI4_9EUKA</name>
<feature type="transmembrane region" description="Helical" evidence="4">
    <location>
        <begin position="595"/>
        <end position="617"/>
    </location>
</feature>
<dbReference type="PROSITE" id="PS00639">
    <property type="entry name" value="THIOL_PROTEASE_HIS"/>
    <property type="match status" value="1"/>
</dbReference>
<dbReference type="PRINTS" id="PR00705">
    <property type="entry name" value="PAPAIN"/>
</dbReference>
<comment type="caution">
    <text evidence="6">The sequence shown here is derived from an EMBL/GenBank/DDBJ whole genome shotgun (WGS) entry which is preliminary data.</text>
</comment>
<evidence type="ECO:0000259" key="5">
    <source>
        <dbReference type="PROSITE" id="PS50038"/>
    </source>
</evidence>
<evidence type="ECO:0000256" key="1">
    <source>
        <dbReference type="ARBA" id="ARBA00008455"/>
    </source>
</evidence>
<reference evidence="6" key="1">
    <citation type="journal article" date="2022" name="bioRxiv">
        <title>Genomics of Preaxostyla Flagellates Illuminates Evolutionary Transitions and the Path Towards Mitochondrial Loss.</title>
        <authorList>
            <person name="Novak L.V.F."/>
            <person name="Treitli S.C."/>
            <person name="Pyrih J."/>
            <person name="Halakuc P."/>
            <person name="Pipaliya S.V."/>
            <person name="Vacek V."/>
            <person name="Brzon O."/>
            <person name="Soukal P."/>
            <person name="Eme L."/>
            <person name="Dacks J.B."/>
            <person name="Karnkowska A."/>
            <person name="Elias M."/>
            <person name="Hampl V."/>
        </authorList>
    </citation>
    <scope>NUCLEOTIDE SEQUENCE</scope>
    <source>
        <strain evidence="6">RCP-MX</strain>
    </source>
</reference>
<dbReference type="EMBL" id="JAPMOS010000004">
    <property type="protein sequence ID" value="KAJ4462096.1"/>
    <property type="molecule type" value="Genomic_DNA"/>
</dbReference>
<keyword evidence="7" id="KW-1185">Reference proteome</keyword>
<dbReference type="InterPro" id="IPR013128">
    <property type="entry name" value="Peptidase_C1A"/>
</dbReference>
<proteinExistence type="inferred from homology"/>
<dbReference type="SUPFAM" id="SSF54001">
    <property type="entry name" value="Cysteine proteinases"/>
    <property type="match status" value="1"/>
</dbReference>
<accession>A0ABQ8UUI4</accession>
<feature type="region of interest" description="Disordered" evidence="3">
    <location>
        <begin position="63"/>
        <end position="87"/>
    </location>
</feature>
<dbReference type="PANTHER" id="PTHR12411">
    <property type="entry name" value="CYSTEINE PROTEASE FAMILY C1-RELATED"/>
    <property type="match status" value="1"/>
</dbReference>
<gene>
    <name evidence="6" type="ORF">PAPYR_1270</name>
</gene>
<evidence type="ECO:0000313" key="6">
    <source>
        <dbReference type="EMBL" id="KAJ4462096.1"/>
    </source>
</evidence>
<dbReference type="SUPFAM" id="SSF63501">
    <property type="entry name" value="Frizzled cysteine-rich domain"/>
    <property type="match status" value="2"/>
</dbReference>
<evidence type="ECO:0000313" key="7">
    <source>
        <dbReference type="Proteomes" id="UP001141327"/>
    </source>
</evidence>
<dbReference type="InterPro" id="IPR025660">
    <property type="entry name" value="Pept_his_AS"/>
</dbReference>
<keyword evidence="4" id="KW-1133">Transmembrane helix</keyword>
<dbReference type="PROSITE" id="PS50038">
    <property type="entry name" value="FZ"/>
    <property type="match status" value="2"/>
</dbReference>
<evidence type="ECO:0000256" key="3">
    <source>
        <dbReference type="SAM" id="MobiDB-lite"/>
    </source>
</evidence>
<dbReference type="Pfam" id="PF00112">
    <property type="entry name" value="Peptidase_C1"/>
    <property type="match status" value="1"/>
</dbReference>
<keyword evidence="4" id="KW-0812">Transmembrane</keyword>
<feature type="domain" description="FZ" evidence="5">
    <location>
        <begin position="473"/>
        <end position="578"/>
    </location>
</feature>
<feature type="compositionally biased region" description="Polar residues" evidence="3">
    <location>
        <begin position="63"/>
        <end position="82"/>
    </location>
</feature>
<organism evidence="6 7">
    <name type="scientific">Paratrimastix pyriformis</name>
    <dbReference type="NCBI Taxonomy" id="342808"/>
    <lineage>
        <taxon>Eukaryota</taxon>
        <taxon>Metamonada</taxon>
        <taxon>Preaxostyla</taxon>
        <taxon>Paratrimastigidae</taxon>
        <taxon>Paratrimastix</taxon>
    </lineage>
</organism>
<protein>
    <submittedName>
        <fullName evidence="6">Cathepsin B</fullName>
    </submittedName>
</protein>
<dbReference type="InterPro" id="IPR020067">
    <property type="entry name" value="Frizzled_dom"/>
</dbReference>
<sequence length="648" mass="70398">MQLRCYQRAIAMIVTLAAVVDAHRLKNVNFEFLSEMIENSPNILWKPSKVLFNPPPLLQISTSHHSNQLSRNSPSTENQNPRVDTLPPSFDLRTRFPRCPLLNSLIDQGKCGSCWAISLAGILSDRACIANITDKPLSTQFLLACDRSCYQTPILGQSQCQQGCNGGHPEIAISFLTQRGLPPDSCVTYLAKDTECPAQCDNGNALDFVRAESAPRYLPDEATIMREIVSGPVSATFFVYADLLLYHSGVYHHIGGPLLGGHAIKLIGFGIDEETNAPYWLCQNSWGHWGEDDSGTFRILRGQNECGIEENCFAFDAALPTPPGQPAPAPPGSELCHWNGVNGTAISLRGSMPRCPQVNWTSCLLYDPIDHDELVGVQMAPLVPAASPACLRAANTFVCGMQFPLLLLGNNSDGHPDPRHALPPCRSVCEAYVRECGPTLTLCSGFPNHPGRDCFEPPNYLSVLLDDALLGAVCRGVQLGYNTTCGAHPETSRTFAQAFIARMLPYLESGDPACHQALRRYICASAFPRCSSLGTAEPLCQDTCYNVVARCPAVPLDHPFLHCEKLVGLWNQGQCTGYDPVPPVDHGALLLGLQWTVAVLTCGSVTLVCAILGFVLARSVGRCRRKEQAGLLASPSICDTRPLRVSVM</sequence>
<dbReference type="Gene3D" id="3.90.70.10">
    <property type="entry name" value="Cysteine proteinases"/>
    <property type="match status" value="1"/>
</dbReference>
<keyword evidence="4" id="KW-0472">Membrane</keyword>
<dbReference type="InterPro" id="IPR000668">
    <property type="entry name" value="Peptidase_C1A_C"/>
</dbReference>
<dbReference type="InterPro" id="IPR038765">
    <property type="entry name" value="Papain-like_cys_pep_sf"/>
</dbReference>
<dbReference type="InterPro" id="IPR036790">
    <property type="entry name" value="Frizzled_dom_sf"/>
</dbReference>